<name>A0A0B5AZW8_9BACL</name>
<dbReference type="HOGENOM" id="CLU_908647_0_0_9"/>
<keyword evidence="2" id="KW-1185">Reference proteome</keyword>
<organism evidence="1 2">
    <name type="scientific">Jeotgalibacillus malaysiensis</name>
    <dbReference type="NCBI Taxonomy" id="1508404"/>
    <lineage>
        <taxon>Bacteria</taxon>
        <taxon>Bacillati</taxon>
        <taxon>Bacillota</taxon>
        <taxon>Bacilli</taxon>
        <taxon>Bacillales</taxon>
        <taxon>Caryophanaceae</taxon>
        <taxon>Jeotgalibacillus</taxon>
    </lineage>
</organism>
<dbReference type="BioCyc" id="JESP1508404:G14D9-13456-MONOMER"/>
<evidence type="ECO:0000313" key="1">
    <source>
        <dbReference type="EMBL" id="AJD93489.1"/>
    </source>
</evidence>
<dbReference type="KEGG" id="jeo:JMA_41720"/>
<dbReference type="EMBL" id="CP009417">
    <property type="protein sequence ID" value="AJD93489.1"/>
    <property type="molecule type" value="Genomic_DNA"/>
</dbReference>
<accession>A0A0B5AZW8</accession>
<gene>
    <name evidence="1" type="ORF">JMA_41720</name>
</gene>
<keyword evidence="1" id="KW-0614">Plasmid</keyword>
<sequence length="319" mass="36658">MAFNYVKQKDEGIISKIPNDYRQTFRYPFSVTSVSKNSVIKMKMDGTLTERDIKIVHFLFKHTFATALQIQKFFGGEDNYQSIKNRLEKLVQYRLINVFSLGELETERIEPDAMLIYCLDFGGKYIVSHFTNEDTSDWFSSVNIQGSENVARDLMITDFYLQLMDSIPDRVEHFKKNPPMRAGGSNIVPAFEFSYKFGFEKKYVVGEVVRTGEAYIQFKDKIQKAEPLFTTQAWKKYYVDVEMPPILIVMAEDDYTALDAGIVVTNGTEVERFVLTTSERIQQQFGEKGAFLRFVKPVPGTAKDKPMLAQTAIADFKAE</sequence>
<geneLocation type="plasmid" evidence="2"/>
<evidence type="ECO:0000313" key="2">
    <source>
        <dbReference type="Proteomes" id="UP000031449"/>
    </source>
</evidence>
<protein>
    <submittedName>
        <fullName evidence="1">Uncharacterized protein</fullName>
    </submittedName>
</protein>
<dbReference type="AlphaFoldDB" id="A0A0B5AZW8"/>
<reference evidence="1 2" key="1">
    <citation type="submission" date="2014-08" db="EMBL/GenBank/DDBJ databases">
        <title>Complete genome of a marine bacteria Jeotgalibacillus malaysiensis.</title>
        <authorList>
            <person name="Yaakop A.S."/>
            <person name="Chan K.-G."/>
            <person name="Goh K.M."/>
        </authorList>
    </citation>
    <scope>NUCLEOTIDE SEQUENCE [LARGE SCALE GENOMIC DNA]</scope>
    <source>
        <strain evidence="1 2">D5</strain>
        <plasmid evidence="2">Plasmid</plasmid>
    </source>
</reference>
<proteinExistence type="predicted"/>
<dbReference type="Proteomes" id="UP000031449">
    <property type="component" value="Plasmid unnamed"/>
</dbReference>
<dbReference type="OrthoDB" id="1752639at2"/>